<evidence type="ECO:0000313" key="6">
    <source>
        <dbReference type="Proteomes" id="UP000319619"/>
    </source>
</evidence>
<dbReference type="InterPro" id="IPR051782">
    <property type="entry name" value="ABC_Transporter_VariousFunc"/>
</dbReference>
<dbReference type="GO" id="GO:0016887">
    <property type="term" value="F:ATP hydrolysis activity"/>
    <property type="evidence" value="ECO:0007669"/>
    <property type="project" value="InterPro"/>
</dbReference>
<feature type="domain" description="ABC transporter" evidence="4">
    <location>
        <begin position="2"/>
        <end position="232"/>
    </location>
</feature>
<organism evidence="5 6">
    <name type="scientific">candidate division LCP-89 bacterium B3_LCP</name>
    <dbReference type="NCBI Taxonomy" id="2012998"/>
    <lineage>
        <taxon>Bacteria</taxon>
        <taxon>Pseudomonadati</taxon>
        <taxon>Bacteria division LCP-89</taxon>
    </lineage>
</organism>
<dbReference type="InterPro" id="IPR027417">
    <property type="entry name" value="P-loop_NTPase"/>
</dbReference>
<dbReference type="Proteomes" id="UP000319619">
    <property type="component" value="Unassembled WGS sequence"/>
</dbReference>
<dbReference type="InterPro" id="IPR003593">
    <property type="entry name" value="AAA+_ATPase"/>
</dbReference>
<dbReference type="GO" id="GO:0005524">
    <property type="term" value="F:ATP binding"/>
    <property type="evidence" value="ECO:0007669"/>
    <property type="project" value="UniProtKB-KW"/>
</dbReference>
<keyword evidence="2" id="KW-0547">Nucleotide-binding</keyword>
<dbReference type="Pfam" id="PF00005">
    <property type="entry name" value="ABC_tran"/>
    <property type="match status" value="1"/>
</dbReference>
<dbReference type="PANTHER" id="PTHR42939:SF1">
    <property type="entry name" value="ABC TRANSPORTER ATP-BINDING PROTEIN ALBC-RELATED"/>
    <property type="match status" value="1"/>
</dbReference>
<dbReference type="Gene3D" id="3.40.50.300">
    <property type="entry name" value="P-loop containing nucleotide triphosphate hydrolases"/>
    <property type="match status" value="1"/>
</dbReference>
<evidence type="ECO:0000256" key="3">
    <source>
        <dbReference type="ARBA" id="ARBA00022840"/>
    </source>
</evidence>
<dbReference type="PANTHER" id="PTHR42939">
    <property type="entry name" value="ABC TRANSPORTER ATP-BINDING PROTEIN ALBC-RELATED"/>
    <property type="match status" value="1"/>
</dbReference>
<dbReference type="InterPro" id="IPR003439">
    <property type="entry name" value="ABC_transporter-like_ATP-bd"/>
</dbReference>
<comment type="caution">
    <text evidence="5">The sequence shown here is derived from an EMBL/GenBank/DDBJ whole genome shotgun (WGS) entry which is preliminary data.</text>
</comment>
<keyword evidence="1" id="KW-0813">Transport</keyword>
<evidence type="ECO:0000259" key="4">
    <source>
        <dbReference type="PROSITE" id="PS50893"/>
    </source>
</evidence>
<evidence type="ECO:0000256" key="1">
    <source>
        <dbReference type="ARBA" id="ARBA00022448"/>
    </source>
</evidence>
<gene>
    <name evidence="5" type="ORF">CEE37_12960</name>
</gene>
<dbReference type="AlphaFoldDB" id="A0A532UU85"/>
<evidence type="ECO:0000313" key="5">
    <source>
        <dbReference type="EMBL" id="TKJ38422.1"/>
    </source>
</evidence>
<keyword evidence="3" id="KW-0067">ATP-binding</keyword>
<dbReference type="EMBL" id="NJBN01000010">
    <property type="protein sequence ID" value="TKJ38422.1"/>
    <property type="molecule type" value="Genomic_DNA"/>
</dbReference>
<dbReference type="SUPFAM" id="SSF52540">
    <property type="entry name" value="P-loop containing nucleoside triphosphate hydrolases"/>
    <property type="match status" value="1"/>
</dbReference>
<evidence type="ECO:0000256" key="2">
    <source>
        <dbReference type="ARBA" id="ARBA00022741"/>
    </source>
</evidence>
<proteinExistence type="predicted"/>
<accession>A0A532UU85</accession>
<sequence>MIKLENLTKDFIRLRALDGLDLHVKKGEIFGFLGPNGAGKTTTIRLITGLLQPTFGRVIIGGIDMAERPRHAKHQIGYVPDHPFLYDRLSGREFIEFQAQLFLLKPDNFKPKLDELTDTLSMDEWLDERIESYSRGMRQKIVMVSALIHDPQLIVLDEPLVGLDPKAAKNVKDILLRRSESGTTIFFSTHTLSLAQEFCHNMAIINHGRLIAQGTYSELIEKQDPDLETAFLRLTEEPSEAEIQDGD</sequence>
<dbReference type="SMART" id="SM00382">
    <property type="entry name" value="AAA"/>
    <property type="match status" value="1"/>
</dbReference>
<dbReference type="CDD" id="cd03230">
    <property type="entry name" value="ABC_DR_subfamily_A"/>
    <property type="match status" value="1"/>
</dbReference>
<dbReference type="PROSITE" id="PS50893">
    <property type="entry name" value="ABC_TRANSPORTER_2"/>
    <property type="match status" value="1"/>
</dbReference>
<name>A0A532UU85_UNCL8</name>
<protein>
    <submittedName>
        <fullName evidence="5">ABC transporter</fullName>
    </submittedName>
</protein>
<reference evidence="5 6" key="1">
    <citation type="submission" date="2017-06" db="EMBL/GenBank/DDBJ databases">
        <title>Novel microbial phyla capable of carbon fixation and sulfur reduction in deep-sea sediments.</title>
        <authorList>
            <person name="Huang J."/>
            <person name="Baker B."/>
            <person name="Wang Y."/>
        </authorList>
    </citation>
    <scope>NUCLEOTIDE SEQUENCE [LARGE SCALE GENOMIC DNA]</scope>
    <source>
        <strain evidence="5">B3_LCP</strain>
    </source>
</reference>